<proteinExistence type="predicted"/>
<keyword evidence="1" id="KW-1133">Transmembrane helix</keyword>
<feature type="transmembrane region" description="Helical" evidence="1">
    <location>
        <begin position="12"/>
        <end position="29"/>
    </location>
</feature>
<accession>A0ABT3N467</accession>
<reference evidence="2 3" key="1">
    <citation type="submission" date="2022-10" db="EMBL/GenBank/DDBJ databases">
        <title>High-quality genome sequences of two octocoral-associated bacteria, Endozoicomonas euniceicola EF212 and Endozoicomonas gorgoniicola PS125.</title>
        <authorList>
            <person name="Chiou Y.-J."/>
            <person name="Chen Y.-H."/>
        </authorList>
    </citation>
    <scope>NUCLEOTIDE SEQUENCE [LARGE SCALE GENOMIC DNA]</scope>
    <source>
        <strain evidence="2 3">PS125</strain>
    </source>
</reference>
<organism evidence="2 3">
    <name type="scientific">Endozoicomonas gorgoniicola</name>
    <dbReference type="NCBI Taxonomy" id="1234144"/>
    <lineage>
        <taxon>Bacteria</taxon>
        <taxon>Pseudomonadati</taxon>
        <taxon>Pseudomonadota</taxon>
        <taxon>Gammaproteobacteria</taxon>
        <taxon>Oceanospirillales</taxon>
        <taxon>Endozoicomonadaceae</taxon>
        <taxon>Endozoicomonas</taxon>
    </lineage>
</organism>
<evidence type="ECO:0000313" key="3">
    <source>
        <dbReference type="Proteomes" id="UP001209854"/>
    </source>
</evidence>
<keyword evidence="3" id="KW-1185">Reference proteome</keyword>
<dbReference type="RefSeq" id="WP_262565732.1">
    <property type="nucleotide sequence ID" value="NZ_JAPFCC010000001.1"/>
</dbReference>
<comment type="caution">
    <text evidence="2">The sequence shown here is derived from an EMBL/GenBank/DDBJ whole genome shotgun (WGS) entry which is preliminary data.</text>
</comment>
<keyword evidence="1" id="KW-0472">Membrane</keyword>
<dbReference type="Proteomes" id="UP001209854">
    <property type="component" value="Unassembled WGS sequence"/>
</dbReference>
<protein>
    <submittedName>
        <fullName evidence="2">Uncharacterized protein</fullName>
    </submittedName>
</protein>
<keyword evidence="1" id="KW-0812">Transmembrane</keyword>
<name>A0ABT3N467_9GAMM</name>
<evidence type="ECO:0000313" key="2">
    <source>
        <dbReference type="EMBL" id="MCW7556004.1"/>
    </source>
</evidence>
<evidence type="ECO:0000256" key="1">
    <source>
        <dbReference type="SAM" id="Phobius"/>
    </source>
</evidence>
<sequence length="59" mass="6815">MADRMLTRFDGYVLTMGLIAYGIYVNVVHRTVVRRYNLNLETPPDAQQAHSELNATFRD</sequence>
<dbReference type="EMBL" id="JAPFCC010000001">
    <property type="protein sequence ID" value="MCW7556004.1"/>
    <property type="molecule type" value="Genomic_DNA"/>
</dbReference>
<gene>
    <name evidence="2" type="ORF">NX722_25920</name>
</gene>